<sequence>PLELTGWPGALASHEEEEEEEEEVHQQEQVSMALPRVAQHGSRAILRKPVGPVGRCGMVQPSAGSPGAGVGAAKGGGGGGGAPPGPGAADEAVLGLGPGRGPRCSDVAEKLAQLFGWRHTYKVEKLQRCLLADQLLRQQQLQQLQQRPAPPAAAADPEKQDKGAQAQEGVDNNNTVRSSDEVDTKAPDAWVSVQAVSSAEGGLLDPDDRLADVADDRETLTATFEEAGSDHPGQHTGGDGASGSSVGTGSPDIFHGTERYGACGRTDIEVTSEQMAGGGGLQLQVRRGSEPALNQLPADGPGAGPGALGLGPLPPPCQRKAASASKRWSAAPIIMESSEPLQLCLNSVPGSPLGSLGSPGTIDWEDESRKGAGAGPGAGAGAGQGAGLEPSRQQHREAHLRPPAYGRFNRDGANRLSMQFLGESAGGLRWCDAAERVAMASLPSMGSGGGGGPSRGQSLSLPRDHRRKEPLGQANHADNTDGSGSGAPDRDSTELVVLRSEAGPLGIHVVPDYDQLGKERGLLVQGIEPGGRVDRDHRLQVYDRIIEINGKNLLNMPFHTVQDIFKDSLRSPELRLRVVKHRSSIANYNKKPPAPVFPRSSSDKENIAMVETEERLVGGQPKVATVSSTKKLPSNGNSNGGPGSSGTLIRNTATALLAANTRRMGRKVAIDLTKGPHGLGFSITTRDNPAGGNCPIYIKNILPKGAAVEDGRLRPGDRLLEVNGVEMTGKTQAEAVTVLRNAPAGSVVHIVVSRQDDTNTAGSSPQSNYTESSPESSEELSNSPSQPANSSNESQDSSKSPSNEKGVQIINGYHKSNEKSSEDSLIYPWKHKEILQFDIPVHDTEKAGLGVSVKGKTSANHQVAPYDLGIFVKSVLHGGAASRDGRLRTNDQLLNVNGVSLLNQSNADAMETLRRAMLHTEGPIPGVITLTIARRTGSSLPSTPTNGTKDSVTTPKSIEINGKHEDTCTPDNSGTSENSDNTVIFLPYKDHNRITNGSLDRSLDCSLDKSLDCVSMRNPVLDRLTGQTQSARHNESYYRATHDTSTWNTTALLAGGSSPIDRPMGHLTSPTVNPSNGEMILIEESPTYGSHQPPNRSHRAEKEDGRRPSVTSQHSQQFKSGPPQLQHQQSQQSEQSNCSEPHGDVTYASQLSLDESAAGFSRDAFGRQSMSEKRHATLDAKNTDTYQRQKKLREEREKQKQGGSDLDSSNEGTKVTKTAGMLRANSIESVTSIPQIHEVSEYSGGRKKFELGPSLGMKKSSSLESLQTMVQEIQMQEDSDPAYSYRNAQGAVRVIRGRGCNESFRAAVDRSYEAPFASGDPRDRMETLAEEDGAVVDSLGPPPFACARGAPRQSSLNAMDAKNKLGKKKPGLLKGIGSMFRFGKHRKPSDIDFEMETDDPIGDMEAARRAAKDEQQRIQEQYKRLVQRHRQMEEQQQQETASVNGSDYGHTTHHNSTQQTNHHHSHHHHQQHQQNQHISSSHSHYSQQSHGGVGGSSSEGSPSEQGQSRTQRIHQLRAQHQRRHVERMGQYPLDEREERYEQAIQQRLDQPYQHQKQKQPSPGAYDLYGEMTRPGSRVGITDPNQHFSHYVNYDEIQQHLKEELSELDILQMRRQVQLQRLKVEEESRRQQHYHSQRRDNRESHQRPVSNFYEYESVQAMMRANQHRMMDNGNTNSLPRRSPQNGIPPSHVQHSSRPHSGVNRMYPTYGPVNGSLHHSSVNSSSSIRQGPFVTHVTIREASHTPGSKV</sequence>
<organism evidence="7 8">
    <name type="scientific">Frankliniella fusca</name>
    <dbReference type="NCBI Taxonomy" id="407009"/>
    <lineage>
        <taxon>Eukaryota</taxon>
        <taxon>Metazoa</taxon>
        <taxon>Ecdysozoa</taxon>
        <taxon>Arthropoda</taxon>
        <taxon>Hexapoda</taxon>
        <taxon>Insecta</taxon>
        <taxon>Pterygota</taxon>
        <taxon>Neoptera</taxon>
        <taxon>Paraneoptera</taxon>
        <taxon>Thysanoptera</taxon>
        <taxon>Terebrantia</taxon>
        <taxon>Thripoidea</taxon>
        <taxon>Thripidae</taxon>
        <taxon>Frankliniella</taxon>
    </lineage>
</organism>
<comment type="caution">
    <text evidence="7">The sequence shown here is derived from an EMBL/GenBank/DDBJ whole genome shotgun (WGS) entry which is preliminary data.</text>
</comment>
<evidence type="ECO:0000313" key="8">
    <source>
        <dbReference type="Proteomes" id="UP001219518"/>
    </source>
</evidence>
<dbReference type="GO" id="GO:0007155">
    <property type="term" value="P:cell adhesion"/>
    <property type="evidence" value="ECO:0007669"/>
    <property type="project" value="TreeGrafter"/>
</dbReference>
<feature type="region of interest" description="Disordered" evidence="5">
    <location>
        <begin position="619"/>
        <end position="647"/>
    </location>
</feature>
<feature type="region of interest" description="Disordered" evidence="5">
    <location>
        <begin position="1164"/>
        <end position="1218"/>
    </location>
</feature>
<feature type="compositionally biased region" description="Polar residues" evidence="5">
    <location>
        <begin position="758"/>
        <end position="770"/>
    </location>
</feature>
<feature type="domain" description="PDZ" evidence="6">
    <location>
        <begin position="838"/>
        <end position="916"/>
    </location>
</feature>
<reference evidence="7" key="2">
    <citation type="journal article" date="2023" name="BMC Genomics">
        <title>Pest status, molecular evolution, and epigenetic factors derived from the genome assembly of Frankliniella fusca, a thysanopteran phytovirus vector.</title>
        <authorList>
            <person name="Catto M.A."/>
            <person name="Labadie P.E."/>
            <person name="Jacobson A.L."/>
            <person name="Kennedy G.G."/>
            <person name="Srinivasan R."/>
            <person name="Hunt B.G."/>
        </authorList>
    </citation>
    <scope>NUCLEOTIDE SEQUENCE</scope>
    <source>
        <strain evidence="7">PL_HMW_Pooled</strain>
    </source>
</reference>
<feature type="region of interest" description="Disordered" evidence="5">
    <location>
        <begin position="1425"/>
        <end position="1533"/>
    </location>
</feature>
<feature type="compositionally biased region" description="Polar residues" evidence="5">
    <location>
        <begin position="1109"/>
        <end position="1119"/>
    </location>
</feature>
<dbReference type="PANTHER" id="PTHR16484">
    <property type="entry name" value="PARTITIONING DEFECTIVE 3 RELATED"/>
    <property type="match status" value="1"/>
</dbReference>
<dbReference type="GO" id="GO:0043296">
    <property type="term" value="C:apical junction complex"/>
    <property type="evidence" value="ECO:0007669"/>
    <property type="project" value="TreeGrafter"/>
</dbReference>
<dbReference type="GO" id="GO:0005938">
    <property type="term" value="C:cell cortex"/>
    <property type="evidence" value="ECO:0007669"/>
    <property type="project" value="TreeGrafter"/>
</dbReference>
<feature type="region of interest" description="Disordered" evidence="5">
    <location>
        <begin position="142"/>
        <end position="188"/>
    </location>
</feature>
<dbReference type="GO" id="GO:0008104">
    <property type="term" value="P:intracellular protein localization"/>
    <property type="evidence" value="ECO:0007669"/>
    <property type="project" value="TreeGrafter"/>
</dbReference>
<feature type="region of interest" description="Disordered" evidence="5">
    <location>
        <begin position="961"/>
        <end position="980"/>
    </location>
</feature>
<dbReference type="InterPro" id="IPR052213">
    <property type="entry name" value="PAR3"/>
</dbReference>
<evidence type="ECO:0000256" key="5">
    <source>
        <dbReference type="SAM" id="MobiDB-lite"/>
    </source>
</evidence>
<gene>
    <name evidence="7" type="ORF">KUF71_005230</name>
</gene>
<dbReference type="PROSITE" id="PS50106">
    <property type="entry name" value="PDZ"/>
    <property type="match status" value="3"/>
</dbReference>
<dbReference type="GO" id="GO:0016324">
    <property type="term" value="C:apical plasma membrane"/>
    <property type="evidence" value="ECO:0007669"/>
    <property type="project" value="TreeGrafter"/>
</dbReference>
<feature type="compositionally biased region" description="Low complexity" evidence="5">
    <location>
        <begin position="1498"/>
        <end position="1508"/>
    </location>
</feature>
<dbReference type="GO" id="GO:0030010">
    <property type="term" value="P:establishment of cell polarity"/>
    <property type="evidence" value="ECO:0007669"/>
    <property type="project" value="TreeGrafter"/>
</dbReference>
<dbReference type="Pfam" id="PF12053">
    <property type="entry name" value="Par3_HAL_N_term"/>
    <property type="match status" value="1"/>
</dbReference>
<feature type="compositionally biased region" description="Polar residues" evidence="5">
    <location>
        <begin position="1206"/>
        <end position="1216"/>
    </location>
</feature>
<keyword evidence="3" id="KW-0677">Repeat</keyword>
<feature type="region of interest" description="Disordered" evidence="5">
    <location>
        <begin position="292"/>
        <end position="311"/>
    </location>
</feature>
<feature type="compositionally biased region" description="Basic and acidic residues" evidence="5">
    <location>
        <begin position="1170"/>
        <end position="1182"/>
    </location>
</feature>
<dbReference type="GO" id="GO:0051660">
    <property type="term" value="P:establishment of centrosome localization"/>
    <property type="evidence" value="ECO:0007669"/>
    <property type="project" value="TreeGrafter"/>
</dbReference>
<dbReference type="GO" id="GO:0045197">
    <property type="term" value="P:establishment or maintenance of epithelial cell apical/basal polarity"/>
    <property type="evidence" value="ECO:0007669"/>
    <property type="project" value="TreeGrafter"/>
</dbReference>
<feature type="non-terminal residue" evidence="7">
    <location>
        <position position="1"/>
    </location>
</feature>
<keyword evidence="4" id="KW-0131">Cell cycle</keyword>
<dbReference type="Pfam" id="PF00595">
    <property type="entry name" value="PDZ"/>
    <property type="match status" value="3"/>
</dbReference>
<dbReference type="GO" id="GO:0000226">
    <property type="term" value="P:microtubule cytoskeleton organization"/>
    <property type="evidence" value="ECO:0007669"/>
    <property type="project" value="TreeGrafter"/>
</dbReference>
<feature type="compositionally biased region" description="Polar residues" evidence="5">
    <location>
        <begin position="1549"/>
        <end position="1560"/>
    </location>
</feature>
<dbReference type="Gene3D" id="2.30.42.10">
    <property type="match status" value="3"/>
</dbReference>
<feature type="region of interest" description="Disordered" evidence="5">
    <location>
        <begin position="1622"/>
        <end position="1647"/>
    </location>
</feature>
<name>A0AAE1I1M5_9NEOP</name>
<feature type="region of interest" description="Disordered" evidence="5">
    <location>
        <begin position="354"/>
        <end position="409"/>
    </location>
</feature>
<dbReference type="GO" id="GO:0005912">
    <property type="term" value="C:adherens junction"/>
    <property type="evidence" value="ECO:0007669"/>
    <property type="project" value="TreeGrafter"/>
</dbReference>
<feature type="region of interest" description="Disordered" evidence="5">
    <location>
        <begin position="1052"/>
        <end position="1144"/>
    </location>
</feature>
<dbReference type="SUPFAM" id="SSF50156">
    <property type="entry name" value="PDZ domain-like"/>
    <property type="match status" value="3"/>
</dbReference>
<feature type="region of interest" description="Disordered" evidence="5">
    <location>
        <begin position="936"/>
        <end position="955"/>
    </location>
</feature>
<feature type="compositionally biased region" description="Polar residues" evidence="5">
    <location>
        <begin position="1671"/>
        <end position="1694"/>
    </location>
</feature>
<dbReference type="PANTHER" id="PTHR16484:SF17">
    <property type="entry name" value="BAZOOKA, ISOFORM B"/>
    <property type="match status" value="1"/>
</dbReference>
<dbReference type="InterPro" id="IPR001478">
    <property type="entry name" value="PDZ"/>
</dbReference>
<feature type="compositionally biased region" description="Low complexity" evidence="5">
    <location>
        <begin position="771"/>
        <end position="803"/>
    </location>
</feature>
<dbReference type="InterPro" id="IPR036034">
    <property type="entry name" value="PDZ_sf"/>
</dbReference>
<dbReference type="GO" id="GO:0035091">
    <property type="term" value="F:phosphatidylinositol binding"/>
    <property type="evidence" value="ECO:0007669"/>
    <property type="project" value="TreeGrafter"/>
</dbReference>
<feature type="region of interest" description="Disordered" evidence="5">
    <location>
        <begin position="1669"/>
        <end position="1699"/>
    </location>
</feature>
<dbReference type="Gene3D" id="3.10.20.90">
    <property type="entry name" value="Phosphatidylinositol 3-kinase Catalytic Subunit, Chain A, domain 1"/>
    <property type="match status" value="1"/>
</dbReference>
<protein>
    <submittedName>
        <fullName evidence="7">Partitioning defective 3-like protein</fullName>
    </submittedName>
</protein>
<feature type="region of interest" description="Disordered" evidence="5">
    <location>
        <begin position="442"/>
        <end position="493"/>
    </location>
</feature>
<feature type="compositionally biased region" description="Polar residues" evidence="5">
    <location>
        <begin position="969"/>
        <end position="980"/>
    </location>
</feature>
<dbReference type="CDD" id="cd23059">
    <property type="entry name" value="PDZ3_Par3-like"/>
    <property type="match status" value="1"/>
</dbReference>
<evidence type="ECO:0000256" key="1">
    <source>
        <dbReference type="ARBA" id="ARBA00005358"/>
    </source>
</evidence>
<dbReference type="EMBL" id="JAHWGI010001411">
    <property type="protein sequence ID" value="KAK3930496.1"/>
    <property type="molecule type" value="Genomic_DNA"/>
</dbReference>
<reference evidence="7" key="1">
    <citation type="submission" date="2021-07" db="EMBL/GenBank/DDBJ databases">
        <authorList>
            <person name="Catto M.A."/>
            <person name="Jacobson A."/>
            <person name="Kennedy G."/>
            <person name="Labadie P."/>
            <person name="Hunt B.G."/>
            <person name="Srinivasan R."/>
        </authorList>
    </citation>
    <scope>NUCLEOTIDE SEQUENCE</scope>
    <source>
        <strain evidence="7">PL_HMW_Pooled</strain>
        <tissue evidence="7">Head</tissue>
    </source>
</reference>
<accession>A0AAE1I1M5</accession>
<keyword evidence="8" id="KW-1185">Reference proteome</keyword>
<proteinExistence type="inferred from homology"/>
<feature type="compositionally biased region" description="Basic residues" evidence="5">
    <location>
        <begin position="1511"/>
        <end position="1525"/>
    </location>
</feature>
<feature type="region of interest" description="Disordered" evidence="5">
    <location>
        <begin position="1549"/>
        <end position="1576"/>
    </location>
</feature>
<feature type="compositionally biased region" description="Basic and acidic residues" evidence="5">
    <location>
        <begin position="1636"/>
        <end position="1645"/>
    </location>
</feature>
<comment type="similarity">
    <text evidence="1">Belongs to the PAR3 family.</text>
</comment>
<evidence type="ECO:0000313" key="7">
    <source>
        <dbReference type="EMBL" id="KAK3930496.1"/>
    </source>
</evidence>
<feature type="region of interest" description="Disordered" evidence="5">
    <location>
        <begin position="1"/>
        <end position="94"/>
    </location>
</feature>
<dbReference type="SMART" id="SM00228">
    <property type="entry name" value="PDZ"/>
    <property type="match status" value="3"/>
</dbReference>
<feature type="compositionally biased region" description="Low complexity" evidence="5">
    <location>
        <begin position="1472"/>
        <end position="1490"/>
    </location>
</feature>
<feature type="domain" description="PDZ" evidence="6">
    <location>
        <begin position="669"/>
        <end position="754"/>
    </location>
</feature>
<evidence type="ECO:0000256" key="3">
    <source>
        <dbReference type="ARBA" id="ARBA00022737"/>
    </source>
</evidence>
<dbReference type="CDD" id="cd23058">
    <property type="entry name" value="PDZ2_Par3-like"/>
    <property type="match status" value="1"/>
</dbReference>
<evidence type="ECO:0000256" key="4">
    <source>
        <dbReference type="ARBA" id="ARBA00023306"/>
    </source>
</evidence>
<feature type="compositionally biased region" description="Basic residues" evidence="5">
    <location>
        <begin position="1461"/>
        <end position="1471"/>
    </location>
</feature>
<feature type="domain" description="PDZ" evidence="6">
    <location>
        <begin position="494"/>
        <end position="580"/>
    </location>
</feature>
<keyword evidence="2" id="KW-0132">Cell division</keyword>
<feature type="compositionally biased region" description="Gly residues" evidence="5">
    <location>
        <begin position="66"/>
        <end position="82"/>
    </location>
</feature>
<dbReference type="FunFam" id="2.30.42.10:FF:000011">
    <property type="entry name" value="partitioning defective 3 homolog isoform X1"/>
    <property type="match status" value="1"/>
</dbReference>
<evidence type="ECO:0000259" key="6">
    <source>
        <dbReference type="PROSITE" id="PS50106"/>
    </source>
</evidence>
<feature type="compositionally biased region" description="Basic and acidic residues" evidence="5">
    <location>
        <begin position="1098"/>
        <end position="1107"/>
    </location>
</feature>
<dbReference type="Proteomes" id="UP001219518">
    <property type="component" value="Unassembled WGS sequence"/>
</dbReference>
<evidence type="ECO:0000256" key="2">
    <source>
        <dbReference type="ARBA" id="ARBA00022618"/>
    </source>
</evidence>
<feature type="compositionally biased region" description="Low complexity" evidence="5">
    <location>
        <begin position="142"/>
        <end position="155"/>
    </location>
</feature>
<feature type="compositionally biased region" description="Gly residues" evidence="5">
    <location>
        <begin position="372"/>
        <end position="386"/>
    </location>
</feature>
<dbReference type="InterPro" id="IPR021922">
    <property type="entry name" value="Par3/HAL_N"/>
</dbReference>
<feature type="compositionally biased region" description="Low complexity" evidence="5">
    <location>
        <begin position="1124"/>
        <end position="1136"/>
    </location>
</feature>
<dbReference type="GO" id="GO:0051301">
    <property type="term" value="P:cell division"/>
    <property type="evidence" value="ECO:0007669"/>
    <property type="project" value="UniProtKB-KW"/>
</dbReference>
<feature type="region of interest" description="Disordered" evidence="5">
    <location>
        <begin position="224"/>
        <end position="259"/>
    </location>
</feature>
<feature type="region of interest" description="Disordered" evidence="5">
    <location>
        <begin position="755"/>
        <end position="805"/>
    </location>
</feature>